<organism evidence="3 4">
    <name type="scientific">Globisporangium ultimum (strain ATCC 200006 / CBS 805.95 / DAOM BR144)</name>
    <name type="common">Pythium ultimum</name>
    <dbReference type="NCBI Taxonomy" id="431595"/>
    <lineage>
        <taxon>Eukaryota</taxon>
        <taxon>Sar</taxon>
        <taxon>Stramenopiles</taxon>
        <taxon>Oomycota</taxon>
        <taxon>Peronosporomycetes</taxon>
        <taxon>Pythiales</taxon>
        <taxon>Pythiaceae</taxon>
        <taxon>Globisporangium</taxon>
    </lineage>
</organism>
<evidence type="ECO:0000256" key="2">
    <source>
        <dbReference type="SAM" id="MobiDB-lite"/>
    </source>
</evidence>
<dbReference type="EnsemblProtists" id="PYU1_T009473">
    <property type="protein sequence ID" value="PYU1_T009473"/>
    <property type="gene ID" value="PYU1_G009455"/>
</dbReference>
<dbReference type="Pfam" id="PF09735">
    <property type="entry name" value="Nckap1"/>
    <property type="match status" value="2"/>
</dbReference>
<dbReference type="InParanoid" id="K3WWX5"/>
<dbReference type="GO" id="GO:0000902">
    <property type="term" value="P:cell morphogenesis"/>
    <property type="evidence" value="ECO:0007669"/>
    <property type="project" value="TreeGrafter"/>
</dbReference>
<dbReference type="InterPro" id="IPR019137">
    <property type="entry name" value="Nck-associated_protein-1"/>
</dbReference>
<comment type="similarity">
    <text evidence="1">Belongs to the HEM-1/HEM-2 family.</text>
</comment>
<name>K3WWX5_GLOUD</name>
<accession>K3WWX5</accession>
<sequence length="1264" mass="138194">MASFLLDELPCLLDEANELMARLAFSMKQVNTAGDAPSSPFTDARLKFFHKQFLTAQPVTLDKMLAQLPSAPDARTTLQSTTKSVFHLMKRVHHWQRAAWGAVTQFFAEANNLTFDTHRVLTQLLLNTVVKYVKVHLLWTSWHTAIPSLLAVHTFCQHYGSSTSAPVDQSSAATTDLTMYSPLDHMDHHLREYVLCFGTTPLAKIQQDFRQHPDAGEIARNLTALTLSCFECYLGCHDLEQLRNQGTFDLETFFSGDNYADRSVYDDLLLSHEQTEWVLCVALCLPQQLRASVTMARHPGSSGGAVQLWDFVRVVAQDQLVMAVFRDTLVNVHTLLYQQIALTFGSGTPGSSNTSLSSPTSPSSSSSLGQPSLKKMMSTVSKHALRSCAVHHSQRRQFYVWLLTSSVHLLTQNGALVAPLFPMLLAALAGARTEIEWAFVHCGSHLASSQPILLPSHVKAKHLQRAQSSFTNPGAAQSCGELLALSHQLRSLAHQHLHFVKSYYREFLVNGNADAIAYEIDALLSAEANSSGGIVNASVRDILRGFASKNRYSLEEASGVDAPPLPAAWRREWRQLSVILLIRKPALPKPFLRLMERACRHSKYVESPGDVLEQQASCSKWWWFVNHFETLFHHLLVAPGGSGPEVIAVLETVEAAIAGTYALDEIVDDSEAQHAADAMAALYQRMRDVIGTQLEVMIDKVVAQEVASHVFATGLHQIDARGDQRILNLSKKSGNAKQDAQLTSSSSSFKASETRLAASLSGRVVSTVKQGKRAIDRAAEETDALSTDEAALYSLVGAMYTQMAKACPQRSSLANLVERHVRLGLERFLRGLVVCSNSNSSNNPTTTTGSALASASASSMTSNLRCSLQDACVALESYMSCVQRLFRNAPFIDLARVVLDTLATESRAHGNDDDESTVARPSCSLGTLRLEEMSKWTLLERLQWFYSSMLEHLCAPRAASGAPTIASPPRQYFSASTQEHSKPTFADTNGFNLEAAQCLHTIIGISGIKALSQFIVDGACSKVKALGAMLEQDRIALIRFEKSIDAPYAELLMAVKQMARLEDVVAYMTQIGLALFFASLLERVHPSCSVSENAQWQHLLATERTPDASGGGSEGNASARRPWDLLPIAFAASFHAPVWRRTSHVAALDATDTNAHMSCTAMLHLLPLVQTHTAALGESPLPSTPDSSGVERDLLRDVMRRSSRVVLGMRRAAKEPTLSSSPSSAMLAALRMFAVDASTFGGHVALGILDECLPEIVRQTASFG</sequence>
<reference evidence="4" key="2">
    <citation type="submission" date="2010-04" db="EMBL/GenBank/DDBJ databases">
        <authorList>
            <person name="Buell R."/>
            <person name="Hamilton J."/>
            <person name="Hostetler J."/>
        </authorList>
    </citation>
    <scope>NUCLEOTIDE SEQUENCE [LARGE SCALE GENOMIC DNA]</scope>
    <source>
        <strain evidence="4">DAOM:BR144</strain>
    </source>
</reference>
<dbReference type="HOGENOM" id="CLU_283063_0_0_1"/>
<evidence type="ECO:0000313" key="4">
    <source>
        <dbReference type="Proteomes" id="UP000019132"/>
    </source>
</evidence>
<dbReference type="AlphaFoldDB" id="K3WWX5"/>
<dbReference type="PANTHER" id="PTHR12093:SF10">
    <property type="entry name" value="MEMBRANE-ASSOCIATED PROTEIN HEM"/>
    <property type="match status" value="1"/>
</dbReference>
<dbReference type="OMA" id="TDTNAHM"/>
<keyword evidence="4" id="KW-1185">Reference proteome</keyword>
<dbReference type="EMBL" id="GL376622">
    <property type="status" value="NOT_ANNOTATED_CDS"/>
    <property type="molecule type" value="Genomic_DNA"/>
</dbReference>
<dbReference type="Proteomes" id="UP000019132">
    <property type="component" value="Unassembled WGS sequence"/>
</dbReference>
<dbReference type="GO" id="GO:0030866">
    <property type="term" value="P:cortical actin cytoskeleton organization"/>
    <property type="evidence" value="ECO:0007669"/>
    <property type="project" value="TreeGrafter"/>
</dbReference>
<evidence type="ECO:0000313" key="3">
    <source>
        <dbReference type="EnsemblProtists" id="PYU1_T009473"/>
    </source>
</evidence>
<reference evidence="3" key="3">
    <citation type="submission" date="2015-02" db="UniProtKB">
        <authorList>
            <consortium name="EnsemblProtists"/>
        </authorList>
    </citation>
    <scope>IDENTIFICATION</scope>
    <source>
        <strain evidence="3">DAOM BR144</strain>
    </source>
</reference>
<protein>
    <submittedName>
        <fullName evidence="3">Uncharacterized protein</fullName>
    </submittedName>
</protein>
<dbReference type="PANTHER" id="PTHR12093">
    <property type="entry name" value="NCK-ASSOCIATED PROTEIN 1"/>
    <property type="match status" value="1"/>
</dbReference>
<reference evidence="4" key="1">
    <citation type="journal article" date="2010" name="Genome Biol.">
        <title>Genome sequence of the necrotrophic plant pathogen Pythium ultimum reveals original pathogenicity mechanisms and effector repertoire.</title>
        <authorList>
            <person name="Levesque C.A."/>
            <person name="Brouwer H."/>
            <person name="Cano L."/>
            <person name="Hamilton J.P."/>
            <person name="Holt C."/>
            <person name="Huitema E."/>
            <person name="Raffaele S."/>
            <person name="Robideau G.P."/>
            <person name="Thines M."/>
            <person name="Win J."/>
            <person name="Zerillo M.M."/>
            <person name="Beakes G.W."/>
            <person name="Boore J.L."/>
            <person name="Busam D."/>
            <person name="Dumas B."/>
            <person name="Ferriera S."/>
            <person name="Fuerstenberg S.I."/>
            <person name="Gachon C.M."/>
            <person name="Gaulin E."/>
            <person name="Govers F."/>
            <person name="Grenville-Briggs L."/>
            <person name="Horner N."/>
            <person name="Hostetler J."/>
            <person name="Jiang R.H."/>
            <person name="Johnson J."/>
            <person name="Krajaejun T."/>
            <person name="Lin H."/>
            <person name="Meijer H.J."/>
            <person name="Moore B."/>
            <person name="Morris P."/>
            <person name="Phuntmart V."/>
            <person name="Puiu D."/>
            <person name="Shetty J."/>
            <person name="Stajich J.E."/>
            <person name="Tripathy S."/>
            <person name="Wawra S."/>
            <person name="van West P."/>
            <person name="Whitty B.R."/>
            <person name="Coutinho P.M."/>
            <person name="Henrissat B."/>
            <person name="Martin F."/>
            <person name="Thomas P.D."/>
            <person name="Tyler B.M."/>
            <person name="De Vries R.P."/>
            <person name="Kamoun S."/>
            <person name="Yandell M."/>
            <person name="Tisserat N."/>
            <person name="Buell C.R."/>
        </authorList>
    </citation>
    <scope>NUCLEOTIDE SEQUENCE</scope>
    <source>
        <strain evidence="4">DAOM:BR144</strain>
    </source>
</reference>
<dbReference type="STRING" id="431595.K3WWX5"/>
<feature type="region of interest" description="Disordered" evidence="2">
    <location>
        <begin position="351"/>
        <end position="372"/>
    </location>
</feature>
<evidence type="ECO:0000256" key="1">
    <source>
        <dbReference type="ARBA" id="ARBA00037947"/>
    </source>
</evidence>
<dbReference type="GO" id="GO:0031209">
    <property type="term" value="C:SCAR complex"/>
    <property type="evidence" value="ECO:0007669"/>
    <property type="project" value="TreeGrafter"/>
</dbReference>
<dbReference type="eggNOG" id="ENOG502S9ZC">
    <property type="taxonomic scope" value="Eukaryota"/>
</dbReference>
<dbReference type="VEuPathDB" id="FungiDB:PYU1_G009455"/>
<proteinExistence type="inferred from homology"/>
<dbReference type="GO" id="GO:0030031">
    <property type="term" value="P:cell projection assembly"/>
    <property type="evidence" value="ECO:0007669"/>
    <property type="project" value="TreeGrafter"/>
</dbReference>
<dbReference type="GO" id="GO:0016477">
    <property type="term" value="P:cell migration"/>
    <property type="evidence" value="ECO:0007669"/>
    <property type="project" value="TreeGrafter"/>
</dbReference>